<dbReference type="SUPFAM" id="SSF52540">
    <property type="entry name" value="P-loop containing nucleoside triphosphate hydrolases"/>
    <property type="match status" value="1"/>
</dbReference>
<dbReference type="Gene3D" id="3.40.1170.10">
    <property type="entry name" value="DNA repair protein MutS, domain I"/>
    <property type="match status" value="1"/>
</dbReference>
<dbReference type="InterPro" id="IPR036187">
    <property type="entry name" value="DNA_mismatch_repair_MutS_sf"/>
</dbReference>
<dbReference type="Pfam" id="PF00488">
    <property type="entry name" value="MutS_V"/>
    <property type="match status" value="1"/>
</dbReference>
<dbReference type="PANTHER" id="PTHR11361:SF35">
    <property type="entry name" value="DNA MISMATCH REPAIR PROTEIN MSH2"/>
    <property type="match status" value="1"/>
</dbReference>
<dbReference type="FunFam" id="1.10.1420.10:FF:000003">
    <property type="entry name" value="DNA mismatch repair protein"/>
    <property type="match status" value="1"/>
</dbReference>
<dbReference type="GO" id="GO:0032301">
    <property type="term" value="C:MutSalpha complex"/>
    <property type="evidence" value="ECO:0007669"/>
    <property type="project" value="TreeGrafter"/>
</dbReference>
<dbReference type="InterPro" id="IPR016151">
    <property type="entry name" value="DNA_mismatch_repair_MutS_N"/>
</dbReference>
<comment type="function">
    <text evidence="11">Component of the post-replicative DNA mismatch repair system (MMR).</text>
</comment>
<comment type="caution">
    <text evidence="14">The sequence shown here is derived from an EMBL/GenBank/DDBJ whole genome shotgun (WGS) entry which is preliminary data.</text>
</comment>
<evidence type="ECO:0000313" key="14">
    <source>
        <dbReference type="EMBL" id="KAJ1980714.1"/>
    </source>
</evidence>
<dbReference type="InterPro" id="IPR000432">
    <property type="entry name" value="DNA_mismatch_repair_MutS_C"/>
</dbReference>
<keyword evidence="6" id="KW-0067">ATP-binding</keyword>
<dbReference type="InterPro" id="IPR045076">
    <property type="entry name" value="MutS"/>
</dbReference>
<keyword evidence="4 11" id="KW-0547">Nucleotide-binding</keyword>
<feature type="domain" description="DNA mismatch repair proteins mutS family" evidence="13">
    <location>
        <begin position="720"/>
        <end position="736"/>
    </location>
</feature>
<evidence type="ECO:0000313" key="15">
    <source>
        <dbReference type="Proteomes" id="UP001151582"/>
    </source>
</evidence>
<dbReference type="FunFam" id="3.30.420.110:FF:000002">
    <property type="entry name" value="DNA mismatch repair protein"/>
    <property type="match status" value="1"/>
</dbReference>
<evidence type="ECO:0000256" key="9">
    <source>
        <dbReference type="ARBA" id="ARBA00023242"/>
    </source>
</evidence>
<dbReference type="GO" id="GO:0006312">
    <property type="term" value="P:mitotic recombination"/>
    <property type="evidence" value="ECO:0007669"/>
    <property type="project" value="TreeGrafter"/>
</dbReference>
<dbReference type="InterPro" id="IPR007695">
    <property type="entry name" value="DNA_mismatch_repair_MutS-lik_N"/>
</dbReference>
<protein>
    <recommendedName>
        <fullName evidence="10">DNA mismatch repair protein MSH2</fullName>
    </recommendedName>
    <alternativeName>
        <fullName evidence="3">DNA mismatch repair protein Msh2</fullName>
    </alternativeName>
</protein>
<dbReference type="OrthoDB" id="295033at2759"/>
<reference evidence="14" key="1">
    <citation type="submission" date="2022-07" db="EMBL/GenBank/DDBJ databases">
        <title>Phylogenomic reconstructions and comparative analyses of Kickxellomycotina fungi.</title>
        <authorList>
            <person name="Reynolds N.K."/>
            <person name="Stajich J.E."/>
            <person name="Barry K."/>
            <person name="Grigoriev I.V."/>
            <person name="Crous P."/>
            <person name="Smith M.E."/>
        </authorList>
    </citation>
    <scope>NUCLEOTIDE SEQUENCE</scope>
    <source>
        <strain evidence="14">RSA 567</strain>
    </source>
</reference>
<proteinExistence type="inferred from homology"/>
<dbReference type="InterPro" id="IPR036678">
    <property type="entry name" value="MutS_con_dom_sf"/>
</dbReference>
<dbReference type="PIRSF" id="PIRSF005813">
    <property type="entry name" value="MSH2"/>
    <property type="match status" value="1"/>
</dbReference>
<dbReference type="InterPro" id="IPR007861">
    <property type="entry name" value="DNA_mismatch_repair_MutS_clamp"/>
</dbReference>
<dbReference type="FunFam" id="3.40.50.300:FF:000523">
    <property type="entry name" value="DNA mismatch repair protein"/>
    <property type="match status" value="1"/>
</dbReference>
<dbReference type="GO" id="GO:0005524">
    <property type="term" value="F:ATP binding"/>
    <property type="evidence" value="ECO:0007669"/>
    <property type="project" value="UniProtKB-KW"/>
</dbReference>
<keyword evidence="9" id="KW-0539">Nucleus</keyword>
<dbReference type="InterPro" id="IPR007696">
    <property type="entry name" value="DNA_mismatch_repair_MutS_core"/>
</dbReference>
<name>A0A9W8B2X0_9FUNG</name>
<accession>A0A9W8B2X0</accession>
<organism evidence="14 15">
    <name type="scientific">Dimargaris verticillata</name>
    <dbReference type="NCBI Taxonomy" id="2761393"/>
    <lineage>
        <taxon>Eukaryota</taxon>
        <taxon>Fungi</taxon>
        <taxon>Fungi incertae sedis</taxon>
        <taxon>Zoopagomycota</taxon>
        <taxon>Kickxellomycotina</taxon>
        <taxon>Dimargaritomycetes</taxon>
        <taxon>Dimargaritales</taxon>
        <taxon>Dimargaritaceae</taxon>
        <taxon>Dimargaris</taxon>
    </lineage>
</organism>
<dbReference type="GO" id="GO:0006298">
    <property type="term" value="P:mismatch repair"/>
    <property type="evidence" value="ECO:0007669"/>
    <property type="project" value="InterPro"/>
</dbReference>
<gene>
    <name evidence="14" type="primary">msh2</name>
    <name evidence="14" type="ORF">H4R34_002354</name>
</gene>
<dbReference type="Pfam" id="PF01624">
    <property type="entry name" value="MutS_I"/>
    <property type="match status" value="1"/>
</dbReference>
<dbReference type="InterPro" id="IPR032642">
    <property type="entry name" value="Msh2_ATP-bd"/>
</dbReference>
<evidence type="ECO:0000256" key="11">
    <source>
        <dbReference type="RuleBase" id="RU003756"/>
    </source>
</evidence>
<dbReference type="Gene3D" id="3.30.420.110">
    <property type="entry name" value="MutS, connector domain"/>
    <property type="match status" value="1"/>
</dbReference>
<dbReference type="CDD" id="cd03285">
    <property type="entry name" value="ABC_MSH2_euk"/>
    <property type="match status" value="1"/>
</dbReference>
<evidence type="ECO:0000256" key="2">
    <source>
        <dbReference type="ARBA" id="ARBA00006271"/>
    </source>
</evidence>
<dbReference type="SUPFAM" id="SSF48334">
    <property type="entry name" value="DNA repair protein MutS, domain III"/>
    <property type="match status" value="1"/>
</dbReference>
<comment type="subcellular location">
    <subcellularLocation>
        <location evidence="1">Nucleus</location>
    </subcellularLocation>
</comment>
<dbReference type="InterPro" id="IPR007860">
    <property type="entry name" value="DNA_mmatch_repair_MutS_con_dom"/>
</dbReference>
<dbReference type="SMART" id="SM00533">
    <property type="entry name" value="MUTSd"/>
    <property type="match status" value="1"/>
</dbReference>
<dbReference type="Proteomes" id="UP001151582">
    <property type="component" value="Unassembled WGS sequence"/>
</dbReference>
<evidence type="ECO:0000256" key="7">
    <source>
        <dbReference type="ARBA" id="ARBA00023125"/>
    </source>
</evidence>
<dbReference type="GO" id="GO:0030983">
    <property type="term" value="F:mismatched DNA binding"/>
    <property type="evidence" value="ECO:0007669"/>
    <property type="project" value="InterPro"/>
</dbReference>
<dbReference type="Gene3D" id="3.40.50.300">
    <property type="entry name" value="P-loop containing nucleotide triphosphate hydrolases"/>
    <property type="match status" value="1"/>
</dbReference>
<evidence type="ECO:0000256" key="8">
    <source>
        <dbReference type="ARBA" id="ARBA00023204"/>
    </source>
</evidence>
<keyword evidence="7 11" id="KW-0238">DNA-binding</keyword>
<dbReference type="GO" id="GO:0140664">
    <property type="term" value="F:ATP-dependent DNA damage sensor activity"/>
    <property type="evidence" value="ECO:0007669"/>
    <property type="project" value="InterPro"/>
</dbReference>
<dbReference type="Pfam" id="PF05188">
    <property type="entry name" value="MutS_II"/>
    <property type="match status" value="1"/>
</dbReference>
<keyword evidence="8 11" id="KW-0234">DNA repair</keyword>
<feature type="region of interest" description="Disordered" evidence="12">
    <location>
        <begin position="844"/>
        <end position="864"/>
    </location>
</feature>
<dbReference type="Pfam" id="PF05192">
    <property type="entry name" value="MutS_III"/>
    <property type="match status" value="1"/>
</dbReference>
<evidence type="ECO:0000256" key="5">
    <source>
        <dbReference type="ARBA" id="ARBA00022763"/>
    </source>
</evidence>
<evidence type="ECO:0000256" key="4">
    <source>
        <dbReference type="ARBA" id="ARBA00022741"/>
    </source>
</evidence>
<dbReference type="Gene3D" id="1.10.1420.10">
    <property type="match status" value="2"/>
</dbReference>
<evidence type="ECO:0000256" key="1">
    <source>
        <dbReference type="ARBA" id="ARBA00004123"/>
    </source>
</evidence>
<keyword evidence="15" id="KW-1185">Reference proteome</keyword>
<evidence type="ECO:0000256" key="3">
    <source>
        <dbReference type="ARBA" id="ARBA00019549"/>
    </source>
</evidence>
<dbReference type="NCBIfam" id="NF003810">
    <property type="entry name" value="PRK05399.1"/>
    <property type="match status" value="1"/>
</dbReference>
<evidence type="ECO:0000259" key="13">
    <source>
        <dbReference type="PROSITE" id="PS00486"/>
    </source>
</evidence>
<dbReference type="PANTHER" id="PTHR11361">
    <property type="entry name" value="DNA MISMATCH REPAIR PROTEIN MUTS FAMILY MEMBER"/>
    <property type="match status" value="1"/>
</dbReference>
<dbReference type="InterPro" id="IPR011184">
    <property type="entry name" value="DNA_mismatch_repair_Msh2"/>
</dbReference>
<evidence type="ECO:0000256" key="12">
    <source>
        <dbReference type="SAM" id="MobiDB-lite"/>
    </source>
</evidence>
<evidence type="ECO:0000256" key="10">
    <source>
        <dbReference type="ARBA" id="ARBA00073545"/>
    </source>
</evidence>
<dbReference type="PROSITE" id="PS00486">
    <property type="entry name" value="DNA_MISMATCH_REPAIR_2"/>
    <property type="match status" value="1"/>
</dbReference>
<dbReference type="EMBL" id="JANBQB010000156">
    <property type="protein sequence ID" value="KAJ1980714.1"/>
    <property type="molecule type" value="Genomic_DNA"/>
</dbReference>
<dbReference type="AlphaFoldDB" id="A0A9W8B2X0"/>
<sequence length="927" mass="102952">MPEKMANTVRLFERAGGEFYSVHGDDARFVARQIYKTNSVLKYLGGDQATGLPSCTMSRMVAETFLREALLVQQLRVEIWVSDAKRSQTSSLAGSAAWRLGPKASPGNLQELEDILFANSDMTVAPLVASIQLTVAGNQPMLGVAFADATQRYLGLTEFMDNDLYSNLESLLIQLGIRECLLPIAEASKNYDLQKVQAVLTRCNIVATECRRGDFQTKNVDQDFNRLLEDETPFTMRPEHDLKIALGAAACLLKYLALLTDETNFGRFRLFQHELSQYMRLDASALRALNLMPSQQLGAHKTMSLFGLLNHCKTSQGARLLNQWIKQPLLQLDPIRERQTLVQVFVDDPEMLRVLQEDHLRTMPDLNRLAKKFQSGRAQLQDVVRVYQCVVKLPGLSTVLGSMANEAELLGKWYLGPLEQNAEHLGKLQELVETMIDLSRVDQHEYHIKPDFDPTLADLQGQMQAAMDQIVAEQRRVSEQLHMEMDKKLKLEKSTLFGYCLRLTRTEASCLRNKRSQYIELSVQKGGVLFTTAALKALNQDYRAASDEYQKVQSTLVKEVLGIVGTYCTVFETVNGTVAHLDVILSLAYAAIQAPIPYIRPTMTDSGVLRLVEARHPCLEVQDEVAFIPNDVAFARGQTEFQIITGPNMAGKSTFIRQTGVIVLMAQIGSFVPCSEAEVGLVDCILARVGAGDNQLKGISTFMAEMLETAAILKTATDRSLVIVDELGRGTSTHDGFGLAWAISEYILDQIQCLCLFATHFHELTALADQYPKVHNLHVMAHVNQGHGSGGDGKREITLLYKVKPGVCDQSFGIHVAELANFPPSVVSLARRKADELEDFASHAATESGHPHLPPEKSTLPYTSDDERQGRVVIEQFMQEFGAIPNIATMDAAQTQAAVQAHYQKYATDIQGNAYVRHVLQTFGPAN</sequence>
<dbReference type="InterPro" id="IPR027417">
    <property type="entry name" value="P-loop_NTPase"/>
</dbReference>
<dbReference type="Pfam" id="PF05190">
    <property type="entry name" value="MutS_IV"/>
    <property type="match status" value="1"/>
</dbReference>
<comment type="similarity">
    <text evidence="2 11">Belongs to the DNA mismatch repair MutS family.</text>
</comment>
<dbReference type="SMART" id="SM00534">
    <property type="entry name" value="MUTSac"/>
    <property type="match status" value="1"/>
</dbReference>
<keyword evidence="5 11" id="KW-0227">DNA damage</keyword>
<evidence type="ECO:0000256" key="6">
    <source>
        <dbReference type="ARBA" id="ARBA00022840"/>
    </source>
</evidence>